<evidence type="ECO:0000313" key="8">
    <source>
        <dbReference type="EMBL" id="KAK7747559.1"/>
    </source>
</evidence>
<gene>
    <name evidence="8" type="primary">YVH1</name>
    <name evidence="8" type="ORF">SLS62_009057</name>
</gene>
<dbReference type="GO" id="GO:0004725">
    <property type="term" value="F:protein tyrosine phosphatase activity"/>
    <property type="evidence" value="ECO:0007669"/>
    <property type="project" value="UniProtKB-EC"/>
</dbReference>
<comment type="caution">
    <text evidence="8">The sequence shown here is derived from an EMBL/GenBank/DDBJ whole genome shotgun (WGS) entry which is preliminary data.</text>
</comment>
<dbReference type="InterPro" id="IPR029021">
    <property type="entry name" value="Prot-tyrosine_phosphatase-like"/>
</dbReference>
<dbReference type="SUPFAM" id="SSF52799">
    <property type="entry name" value="(Phosphotyrosine protein) phosphatases II"/>
    <property type="match status" value="1"/>
</dbReference>
<dbReference type="Gene3D" id="3.90.190.10">
    <property type="entry name" value="Protein tyrosine phosphatase superfamily"/>
    <property type="match status" value="1"/>
</dbReference>
<evidence type="ECO:0000256" key="1">
    <source>
        <dbReference type="ARBA" id="ARBA00008601"/>
    </source>
</evidence>
<organism evidence="8 9">
    <name type="scientific">Diatrype stigma</name>
    <dbReference type="NCBI Taxonomy" id="117547"/>
    <lineage>
        <taxon>Eukaryota</taxon>
        <taxon>Fungi</taxon>
        <taxon>Dikarya</taxon>
        <taxon>Ascomycota</taxon>
        <taxon>Pezizomycotina</taxon>
        <taxon>Sordariomycetes</taxon>
        <taxon>Xylariomycetidae</taxon>
        <taxon>Xylariales</taxon>
        <taxon>Diatrypaceae</taxon>
        <taxon>Diatrype</taxon>
    </lineage>
</organism>
<dbReference type="EMBL" id="JAKJXP020000091">
    <property type="protein sequence ID" value="KAK7747559.1"/>
    <property type="molecule type" value="Genomic_DNA"/>
</dbReference>
<feature type="region of interest" description="Disordered" evidence="6">
    <location>
        <begin position="254"/>
        <end position="279"/>
    </location>
</feature>
<evidence type="ECO:0000256" key="5">
    <source>
        <dbReference type="PIRSR" id="PIRSR000941-50"/>
    </source>
</evidence>
<dbReference type="PANTHER" id="PTHR45848:SF4">
    <property type="entry name" value="DUAL SPECIFICITY PROTEIN PHOSPHATASE 12"/>
    <property type="match status" value="1"/>
</dbReference>
<evidence type="ECO:0000256" key="6">
    <source>
        <dbReference type="SAM" id="MobiDB-lite"/>
    </source>
</evidence>
<evidence type="ECO:0000259" key="7">
    <source>
        <dbReference type="SMART" id="SM00195"/>
    </source>
</evidence>
<keyword evidence="9" id="KW-1185">Reference proteome</keyword>
<reference evidence="8 9" key="1">
    <citation type="submission" date="2024-02" db="EMBL/GenBank/DDBJ databases">
        <title>De novo assembly and annotation of 12 fungi associated with fruit tree decline syndrome in Ontario, Canada.</title>
        <authorList>
            <person name="Sulman M."/>
            <person name="Ellouze W."/>
            <person name="Ilyukhin E."/>
        </authorList>
    </citation>
    <scope>NUCLEOTIDE SEQUENCE [LARGE SCALE GENOMIC DNA]</scope>
    <source>
        <strain evidence="8 9">M11/M66-122</strain>
    </source>
</reference>
<dbReference type="SMART" id="SM00195">
    <property type="entry name" value="DSPc"/>
    <property type="match status" value="1"/>
</dbReference>
<proteinExistence type="inferred from homology"/>
<keyword evidence="3" id="KW-0378">Hydrolase</keyword>
<dbReference type="InterPro" id="IPR016278">
    <property type="entry name" value="DUSP12"/>
</dbReference>
<feature type="domain" description="Tyrosine-protein phosphatase" evidence="7">
    <location>
        <begin position="6"/>
        <end position="207"/>
    </location>
</feature>
<evidence type="ECO:0000256" key="4">
    <source>
        <dbReference type="ARBA" id="ARBA00022912"/>
    </source>
</evidence>
<dbReference type="InterPro" id="IPR020422">
    <property type="entry name" value="TYR_PHOSPHATASE_DUAL_dom"/>
</dbReference>
<accession>A0AAN9YLZ9</accession>
<dbReference type="AlphaFoldDB" id="A0AAN9YLZ9"/>
<keyword evidence="4" id="KW-0904">Protein phosphatase</keyword>
<dbReference type="PIRSF" id="PIRSF000941">
    <property type="entry name" value="DUSP12"/>
    <property type="match status" value="1"/>
</dbReference>
<dbReference type="GO" id="GO:0005634">
    <property type="term" value="C:nucleus"/>
    <property type="evidence" value="ECO:0007669"/>
    <property type="project" value="TreeGrafter"/>
</dbReference>
<dbReference type="EC" id="3.1.3.48" evidence="2"/>
<feature type="region of interest" description="Disordered" evidence="6">
    <location>
        <begin position="386"/>
        <end position="417"/>
    </location>
</feature>
<evidence type="ECO:0000313" key="9">
    <source>
        <dbReference type="Proteomes" id="UP001320420"/>
    </source>
</evidence>
<dbReference type="PANTHER" id="PTHR45848">
    <property type="entry name" value="DUAL SPECIFICITY PROTEIN PHOSPHATASE 12 FAMILY MEMBER"/>
    <property type="match status" value="1"/>
</dbReference>
<dbReference type="Proteomes" id="UP001320420">
    <property type="component" value="Unassembled WGS sequence"/>
</dbReference>
<evidence type="ECO:0000256" key="2">
    <source>
        <dbReference type="ARBA" id="ARBA00013064"/>
    </source>
</evidence>
<comment type="similarity">
    <text evidence="1">Belongs to the protein-tyrosine phosphatase family. Non-receptor class dual specificity subfamily.</text>
</comment>
<sequence length="417" mass="45331">MIPPSSLSRIPGNDNLYVGGIWAFHAQGARQSLHEAKITHILSAIKFSFEGWGKEEAAAFKHLSIDIDDDEDADLLCHFPAAVRFIDEGLHPRRNAATANQDASSSSAEAGTATGAAENAAEAASPGAVYVHCAMGRSRSVGCVIAYLLYKYPHRFGGRQPSTTTAAQRRAQAASVVDSALKLVQEARSIAQPNDGFMQQLALWWEMGCPIEGEGERGSSGSSLENHPVYQKWQYERMLKDARYARVAPDAQDIRFEDEAREEEEEAEEPNNAARRNQSAVVAKEARCKKCRRVLATPKFRIPHAPTGEGDERATDCAHLFVETLSWMRPALEGGALEGRLNCPNAKCGANVGRFAWQGFQCSCREWVVPAFSLARSRVDEVVPRPGAGGDHAVEGRGAGTTLRMPPPLPPGRNGNL</sequence>
<feature type="active site" description="Phosphocysteine intermediate" evidence="5">
    <location>
        <position position="133"/>
    </location>
</feature>
<protein>
    <recommendedName>
        <fullName evidence="2">protein-tyrosine-phosphatase</fullName>
        <ecNumber evidence="2">3.1.3.48</ecNumber>
    </recommendedName>
</protein>
<name>A0AAN9YLZ9_9PEZI</name>
<feature type="compositionally biased region" description="Acidic residues" evidence="6">
    <location>
        <begin position="259"/>
        <end position="269"/>
    </location>
</feature>
<evidence type="ECO:0000256" key="3">
    <source>
        <dbReference type="ARBA" id="ARBA00022801"/>
    </source>
</evidence>
<dbReference type="GO" id="GO:0008138">
    <property type="term" value="F:protein tyrosine/serine/threonine phosphatase activity"/>
    <property type="evidence" value="ECO:0007669"/>
    <property type="project" value="InterPro"/>
</dbReference>